<dbReference type="Proteomes" id="UP000323917">
    <property type="component" value="Chromosome"/>
</dbReference>
<organism evidence="1 2">
    <name type="scientific">Bythopirellula goksoeyrii</name>
    <dbReference type="NCBI Taxonomy" id="1400387"/>
    <lineage>
        <taxon>Bacteria</taxon>
        <taxon>Pseudomonadati</taxon>
        <taxon>Planctomycetota</taxon>
        <taxon>Planctomycetia</taxon>
        <taxon>Pirellulales</taxon>
        <taxon>Lacipirellulaceae</taxon>
        <taxon>Bythopirellula</taxon>
    </lineage>
</organism>
<evidence type="ECO:0008006" key="3">
    <source>
        <dbReference type="Google" id="ProtNLM"/>
    </source>
</evidence>
<dbReference type="OrthoDB" id="267521at2"/>
<sequence length="144" mass="16609">MTETMTGSPVFEEVFQNIRKAAEANLKMQQEVYSQWASMWPGIPTPQTAVLNQMQGFRKQWVDTISTLARKHRDVVERQYQAAIESLDAALSITDASTPEEFRRRSEQLCRKSLDCMKEMTESQIREFQEAITKWTDLFAKAGP</sequence>
<reference evidence="1 2" key="1">
    <citation type="submission" date="2019-08" db="EMBL/GenBank/DDBJ databases">
        <title>Deep-cultivation of Planctomycetes and their phenomic and genomic characterization uncovers novel biology.</title>
        <authorList>
            <person name="Wiegand S."/>
            <person name="Jogler M."/>
            <person name="Boedeker C."/>
            <person name="Pinto D."/>
            <person name="Vollmers J."/>
            <person name="Rivas-Marin E."/>
            <person name="Kohn T."/>
            <person name="Peeters S.H."/>
            <person name="Heuer A."/>
            <person name="Rast P."/>
            <person name="Oberbeckmann S."/>
            <person name="Bunk B."/>
            <person name="Jeske O."/>
            <person name="Meyerdierks A."/>
            <person name="Storesund J.E."/>
            <person name="Kallscheuer N."/>
            <person name="Luecker S."/>
            <person name="Lage O.M."/>
            <person name="Pohl T."/>
            <person name="Merkel B.J."/>
            <person name="Hornburger P."/>
            <person name="Mueller R.-W."/>
            <person name="Bruemmer F."/>
            <person name="Labrenz M."/>
            <person name="Spormann A.M."/>
            <person name="Op den Camp H."/>
            <person name="Overmann J."/>
            <person name="Amann R."/>
            <person name="Jetten M.S.M."/>
            <person name="Mascher T."/>
            <person name="Medema M.H."/>
            <person name="Devos D.P."/>
            <person name="Kaster A.-K."/>
            <person name="Ovreas L."/>
            <person name="Rohde M."/>
            <person name="Galperin M.Y."/>
            <person name="Jogler C."/>
        </authorList>
    </citation>
    <scope>NUCLEOTIDE SEQUENCE [LARGE SCALE GENOMIC DNA]</scope>
    <source>
        <strain evidence="1 2">Pr1d</strain>
    </source>
</reference>
<dbReference type="RefSeq" id="WP_148072518.1">
    <property type="nucleotide sequence ID" value="NZ_CP042913.1"/>
</dbReference>
<evidence type="ECO:0000313" key="2">
    <source>
        <dbReference type="Proteomes" id="UP000323917"/>
    </source>
</evidence>
<dbReference type="AlphaFoldDB" id="A0A5B9Q449"/>
<protein>
    <recommendedName>
        <fullName evidence="3">Phasin protein</fullName>
    </recommendedName>
</protein>
<proteinExistence type="predicted"/>
<dbReference type="EMBL" id="CP042913">
    <property type="protein sequence ID" value="QEG33794.1"/>
    <property type="molecule type" value="Genomic_DNA"/>
</dbReference>
<gene>
    <name evidence="1" type="ORF">Pr1d_10640</name>
</gene>
<name>A0A5B9Q449_9BACT</name>
<dbReference type="KEGG" id="bgok:Pr1d_10640"/>
<accession>A0A5B9Q449</accession>
<keyword evidence="2" id="KW-1185">Reference proteome</keyword>
<evidence type="ECO:0000313" key="1">
    <source>
        <dbReference type="EMBL" id="QEG33794.1"/>
    </source>
</evidence>